<dbReference type="KEGG" id="vhl:BME96_12485"/>
<proteinExistence type="predicted"/>
<dbReference type="Proteomes" id="UP000182945">
    <property type="component" value="Chromosome"/>
</dbReference>
<evidence type="ECO:0008006" key="3">
    <source>
        <dbReference type="Google" id="ProtNLM"/>
    </source>
</evidence>
<reference evidence="1 2" key="1">
    <citation type="submission" date="2016-11" db="EMBL/GenBank/DDBJ databases">
        <title>Complete genome sequencing of Virgibacillus halodenitrificans PDB-F2.</title>
        <authorList>
            <person name="Sun Z."/>
            <person name="Zhou Y."/>
            <person name="Li H."/>
        </authorList>
    </citation>
    <scope>NUCLEOTIDE SEQUENCE [LARGE SCALE GENOMIC DNA]</scope>
    <source>
        <strain evidence="1 2">PDB-F2</strain>
    </source>
</reference>
<dbReference type="EMBL" id="CP017962">
    <property type="protein sequence ID" value="APC48959.1"/>
    <property type="molecule type" value="Genomic_DNA"/>
</dbReference>
<dbReference type="NCBIfam" id="TIGR01725">
    <property type="entry name" value="phge_HK97_gp10"/>
    <property type="match status" value="1"/>
</dbReference>
<evidence type="ECO:0000313" key="2">
    <source>
        <dbReference type="Proteomes" id="UP000182945"/>
    </source>
</evidence>
<accession>A0AAC9J3Q1</accession>
<dbReference type="RefSeq" id="WP_071649219.1">
    <property type="nucleotide sequence ID" value="NZ_CP017962.1"/>
</dbReference>
<dbReference type="GeneID" id="71515220"/>
<dbReference type="AlphaFoldDB" id="A0AAC9J3Q1"/>
<dbReference type="InterPro" id="IPR010064">
    <property type="entry name" value="HK97-gp10_tail"/>
</dbReference>
<evidence type="ECO:0000313" key="1">
    <source>
        <dbReference type="EMBL" id="APC48959.1"/>
    </source>
</evidence>
<dbReference type="Pfam" id="PF04883">
    <property type="entry name" value="HK97-gp10_like"/>
    <property type="match status" value="1"/>
</dbReference>
<protein>
    <recommendedName>
        <fullName evidence="3">HK97 gp10 family phage protein</fullName>
    </recommendedName>
</protein>
<name>A0AAC9J3Q1_VIRHA</name>
<sequence>MASNNNGFADALQDVNTLLKVNEEVEKDILEEAAQYFADKLRPRIPKSDMNGKHLQDALKVVVKGDKVSVEFEDWAFYWYMVDKGHKKRGGRGRVKGQHFVQNTWDSDGDKVADIMANKIIKKMGG</sequence>
<organism evidence="1 2">
    <name type="scientific">Virgibacillus halodenitrificans</name>
    <name type="common">Bacillus halodenitrificans</name>
    <dbReference type="NCBI Taxonomy" id="1482"/>
    <lineage>
        <taxon>Bacteria</taxon>
        <taxon>Bacillati</taxon>
        <taxon>Bacillota</taxon>
        <taxon>Bacilli</taxon>
        <taxon>Bacillales</taxon>
        <taxon>Bacillaceae</taxon>
        <taxon>Virgibacillus</taxon>
    </lineage>
</organism>
<gene>
    <name evidence="1" type="ORF">BME96_12485</name>
</gene>